<gene>
    <name evidence="2" type="ORF">llap_21203</name>
</gene>
<dbReference type="Proteomes" id="UP000233556">
    <property type="component" value="Unassembled WGS sequence"/>
</dbReference>
<dbReference type="AlphaFoldDB" id="A0A2I0T3X2"/>
<feature type="compositionally biased region" description="Basic and acidic residues" evidence="1">
    <location>
        <begin position="1"/>
        <end position="19"/>
    </location>
</feature>
<name>A0A2I0T3X2_LIMLA</name>
<dbReference type="OrthoDB" id="10261083at2759"/>
<evidence type="ECO:0000256" key="1">
    <source>
        <dbReference type="SAM" id="MobiDB-lite"/>
    </source>
</evidence>
<accession>A0A2I0T3X2</accession>
<evidence type="ECO:0000313" key="2">
    <source>
        <dbReference type="EMBL" id="PKU28493.1"/>
    </source>
</evidence>
<keyword evidence="3" id="KW-1185">Reference proteome</keyword>
<protein>
    <submittedName>
        <fullName evidence="2">Uncharacterized protein</fullName>
    </submittedName>
</protein>
<organism evidence="2 3">
    <name type="scientific">Limosa lapponica baueri</name>
    <dbReference type="NCBI Taxonomy" id="1758121"/>
    <lineage>
        <taxon>Eukaryota</taxon>
        <taxon>Metazoa</taxon>
        <taxon>Chordata</taxon>
        <taxon>Craniata</taxon>
        <taxon>Vertebrata</taxon>
        <taxon>Euteleostomi</taxon>
        <taxon>Archelosauria</taxon>
        <taxon>Archosauria</taxon>
        <taxon>Dinosauria</taxon>
        <taxon>Saurischia</taxon>
        <taxon>Theropoda</taxon>
        <taxon>Coelurosauria</taxon>
        <taxon>Aves</taxon>
        <taxon>Neognathae</taxon>
        <taxon>Neoaves</taxon>
        <taxon>Charadriiformes</taxon>
        <taxon>Scolopacidae</taxon>
        <taxon>Limosa</taxon>
    </lineage>
</organism>
<sequence length="121" mass="14034">MSWRNEYQKNKEETKHNLEETIVSKPQSSTVRKTDSVSSQRNLKPILSLSPTGSKSEFFKVIPNESEKTERYEGVSDKLKRSISKKSLKKISRENPCLTKQTCVSDFYFGFKSLDCIEKLY</sequence>
<evidence type="ECO:0000313" key="3">
    <source>
        <dbReference type="Proteomes" id="UP000233556"/>
    </source>
</evidence>
<reference evidence="3" key="1">
    <citation type="submission" date="2017-11" db="EMBL/GenBank/DDBJ databases">
        <authorList>
            <person name="Lima N.C."/>
            <person name="Parody-Merino A.M."/>
            <person name="Battley P.F."/>
            <person name="Fidler A.E."/>
            <person name="Prosdocimi F."/>
        </authorList>
    </citation>
    <scope>NUCLEOTIDE SEQUENCE [LARGE SCALE GENOMIC DNA]</scope>
</reference>
<feature type="compositionally biased region" description="Polar residues" evidence="1">
    <location>
        <begin position="24"/>
        <end position="37"/>
    </location>
</feature>
<dbReference type="EMBL" id="KZ520348">
    <property type="protein sequence ID" value="PKU28493.1"/>
    <property type="molecule type" value="Genomic_DNA"/>
</dbReference>
<reference evidence="3" key="2">
    <citation type="submission" date="2017-12" db="EMBL/GenBank/DDBJ databases">
        <title>Genome sequence of the Bar-tailed Godwit (Limosa lapponica baueri).</title>
        <authorList>
            <person name="Lima N.C.B."/>
            <person name="Parody-Merino A.M."/>
            <person name="Battley P.F."/>
            <person name="Fidler A.E."/>
            <person name="Prosdocimi F."/>
        </authorList>
    </citation>
    <scope>NUCLEOTIDE SEQUENCE [LARGE SCALE GENOMIC DNA]</scope>
</reference>
<proteinExistence type="predicted"/>
<feature type="region of interest" description="Disordered" evidence="1">
    <location>
        <begin position="1"/>
        <end position="37"/>
    </location>
</feature>